<evidence type="ECO:0000313" key="4">
    <source>
        <dbReference type="Proteomes" id="UP000692954"/>
    </source>
</evidence>
<dbReference type="Pfam" id="PF25683">
    <property type="entry name" value="URGCP_GTPase"/>
    <property type="match status" value="1"/>
</dbReference>
<feature type="coiled-coil region" evidence="1">
    <location>
        <begin position="503"/>
        <end position="565"/>
    </location>
</feature>
<gene>
    <name evidence="3" type="ORF">PSON_ATCC_30995.1.T0970220</name>
</gene>
<proteinExistence type="predicted"/>
<dbReference type="GO" id="GO:0005525">
    <property type="term" value="F:GTP binding"/>
    <property type="evidence" value="ECO:0007669"/>
    <property type="project" value="InterPro"/>
</dbReference>
<feature type="domain" description="VLIG-type G" evidence="2">
    <location>
        <begin position="643"/>
        <end position="745"/>
    </location>
</feature>
<dbReference type="EMBL" id="CAJJDN010000097">
    <property type="protein sequence ID" value="CAD8111286.1"/>
    <property type="molecule type" value="Genomic_DNA"/>
</dbReference>
<feature type="coiled-coil region" evidence="1">
    <location>
        <begin position="442"/>
        <end position="469"/>
    </location>
</feature>
<accession>A0A8S1Q6Q5</accession>
<keyword evidence="1" id="KW-0175">Coiled coil</keyword>
<protein>
    <recommendedName>
        <fullName evidence="2">VLIG-type G domain-containing protein</fullName>
    </recommendedName>
</protein>
<dbReference type="PROSITE" id="PS51717">
    <property type="entry name" value="G_VLIG"/>
    <property type="match status" value="1"/>
</dbReference>
<evidence type="ECO:0000259" key="2">
    <source>
        <dbReference type="PROSITE" id="PS51717"/>
    </source>
</evidence>
<dbReference type="OrthoDB" id="310690at2759"/>
<dbReference type="InterPro" id="IPR052986">
    <property type="entry name" value="VLIG_GTPase"/>
</dbReference>
<name>A0A8S1Q6Q5_9CILI</name>
<comment type="caution">
    <text evidence="3">The sequence shown here is derived from an EMBL/GenBank/DDBJ whole genome shotgun (WGS) entry which is preliminary data.</text>
</comment>
<dbReference type="Proteomes" id="UP000692954">
    <property type="component" value="Unassembled WGS sequence"/>
</dbReference>
<dbReference type="InterPro" id="IPR030383">
    <property type="entry name" value="G_VLIG_dom"/>
</dbReference>
<dbReference type="PANTHER" id="PTHR14819">
    <property type="entry name" value="GTP-BINDING"/>
    <property type="match status" value="1"/>
</dbReference>
<reference evidence="3" key="1">
    <citation type="submission" date="2021-01" db="EMBL/GenBank/DDBJ databases">
        <authorList>
            <consortium name="Genoscope - CEA"/>
            <person name="William W."/>
        </authorList>
    </citation>
    <scope>NUCLEOTIDE SEQUENCE</scope>
</reference>
<keyword evidence="4" id="KW-1185">Reference proteome</keyword>
<sequence length="1860" mass="221638">MDSVLYERLYKQLWKDEFTLSPHYVSSYQQFKNLPMNGNIQLYDFNISLSEMSIDEQNHLILDWISQMNDQQVFKSLVPIFFDIIKRGEDSKSFVSIINKQIQFKKLDLFKNGFNMKALFQILYNNSDFELQVMLLKFYCKFNPIPLLYKNLDLDNIKHEDEVYKLNEKLFYIIPDCLTIINFSLTSKQKSFGKTMLINTIFYQMNKFEICDKCEINNSTIDIMFDYSFSGSRQFAIADTHGIIPESILLKILPFFQIWIIQLNSENELLETYKNLKTLVSSLNNLQKSTKFCLVIRNSIEPIDKLKSNQQYDEIFKFTQQHIHCIKDLTQQNISQNFKDNEEEQFKKFIFEVISQTTLSDRLNNQKVFLDIFKKFKNQDLELQKYIEKDEIIILNLEKEIKELKDRPNGFYNKDSFPIRSLEYEILKLNEEKFSLFQQNQNYNSQNRITQIQNQITQLENSMKDQQYTKILNLFCEMFNTNNSYILYLSFVEKLRIFSETNSNQIQDKIQYLNEKLQTLKKERKTLSQKNEQSEQYEKEINELNAEIKKKNEELKNEQKKIQERSIGIELFWREVIALNTKSINLKKKLNTVDIVYELIKKGEPFEFLDGDQLKIDQKFLQQLTDKFSKSGQESDKQSNSGEEKVLVLSILGPQSSGKSLILNKIFGCHFWTSVGRCTKGIYLQLLKIQQKNQFDNQFDYILILDTEGLQNPNQKDPEFDKKIALFVLSISDIIIINVKGDINQQFKNLVEMCIFTLGQMKSVISANKQLSWCFNQNNDVNKVAPFLDQIQGIASNLHLEFSQNEQESESQNIDYNEILDIKKENIQILGFASTERSWKSSTEGLSQNWKQLIINETFSQEAYQYGVGIIKNFLAKKKQGNDENPISSLHFFIQNIETNWQSICRLPDLLEFTELIQYKQDELMKNFFFQNYKSHNFDFIDNLPNEIKKYLDSLNQKVLSTFEKFENQKVNEVTNVFDQIQTSMNDQLNKFKQDNQISKKIFQKYKNRLEEKIQCQIEDCKVTIYSEVKNYETEFQKTNGFKEIENFISDISENQQEIYELQQNENLIEGRFKNKWEQIIKAQSQQMLNIFYEYSKKQYIAITCSFNQYRLQTEREQEIQDYFIKNVNKYSPFTNLKLDQSKIFEIYQEELKVQQFLPLDATKTITVYEDIFSQPIIEKLKKAKETDLININDYYNVQVEYYVIKRKELEIYLTNKILVDFKSLQAAYQQQREQTYNYNQISHNQFFQFLLIIHQFKLEYDQTQYNNLIKAINDIPKIFNETCKSFDEKVLKSFVNLQKTFKISTEKIVLDNQEYFQSFNSYYSKLAFECESKVLNNADDCEEFLEKNTDDKLIIFHSKKIIPKDQLNLSLDYITDQNCKQSKNAFSNNFIEFFSKEMMQKKGWKKLYSQLYDIVLKEMKSNYSNINKDQQLDSDEELVISNVNRVQLVMNEIKPQIQQFNKQFALFGITLNDIGERCIYYYSMLLIWRFSCYQKQKTLEVSSKNLQNQNQSEFEKFKAAILQNKVQQSKIKAKSLSDAIYKTYIDKFYYEKKQNVQQALKEKKNINCYQIINENDKNLLENYKENLDGEKKNEILNYITDQKKFIENQAKDYIKQIQDQLIKDYQEQLRNGLNNYLLMLQSNVEKIQHIVFDQKIDGNKVNEYFEICDNDSRNDLEFEQMMFKLIKPCIFGGEEQNPILNKIKFQYQEIFNYKKYDNVFPKLNLTNLQSEQEIQQLKPYIKQLLLHFKENLAKCKKEILKLDQFDIQRELDEIKLNMIGCIESCPFCNRKCDEPNDKDHKHKCRNGHQLRGMNYVLIKDKPSLLLCEEIKDDLNDKNIGLNYLSNMESYEKIEQKMGF</sequence>
<evidence type="ECO:0000313" key="3">
    <source>
        <dbReference type="EMBL" id="CAD8111286.1"/>
    </source>
</evidence>
<evidence type="ECO:0000256" key="1">
    <source>
        <dbReference type="SAM" id="Coils"/>
    </source>
</evidence>
<organism evidence="3 4">
    <name type="scientific">Paramecium sonneborni</name>
    <dbReference type="NCBI Taxonomy" id="65129"/>
    <lineage>
        <taxon>Eukaryota</taxon>
        <taxon>Sar</taxon>
        <taxon>Alveolata</taxon>
        <taxon>Ciliophora</taxon>
        <taxon>Intramacronucleata</taxon>
        <taxon>Oligohymenophorea</taxon>
        <taxon>Peniculida</taxon>
        <taxon>Parameciidae</taxon>
        <taxon>Paramecium</taxon>
    </lineage>
</organism>
<dbReference type="PANTHER" id="PTHR14819:SF25">
    <property type="entry name" value="CHROMOSOME UNDETERMINED SCAFFOLD_52, WHOLE GENOME SHOTGUN SEQUENCE"/>
    <property type="match status" value="1"/>
</dbReference>